<protein>
    <submittedName>
        <fullName evidence="2">ArsR family transcriptional regulator</fullName>
    </submittedName>
</protein>
<evidence type="ECO:0000313" key="1">
    <source>
        <dbReference type="EMBL" id="RGU54052.1"/>
    </source>
</evidence>
<gene>
    <name evidence="2" type="ORF">DWW24_18510</name>
    <name evidence="1" type="ORF">DWW57_17710</name>
</gene>
<organism evidence="2 3">
    <name type="scientific">Odoribacter splanchnicus</name>
    <dbReference type="NCBI Taxonomy" id="28118"/>
    <lineage>
        <taxon>Bacteria</taxon>
        <taxon>Pseudomonadati</taxon>
        <taxon>Bacteroidota</taxon>
        <taxon>Bacteroidia</taxon>
        <taxon>Bacteroidales</taxon>
        <taxon>Odoribacteraceae</taxon>
        <taxon>Odoribacter</taxon>
    </lineage>
</organism>
<name>A0A412W5Z8_9BACT</name>
<sequence length="183" mass="20798">MAVLFYESMLDSLITSKTRIKLLLKFFLNTSTHAYLRGLADEFGESTNALRLELNHLENAGLLKAENKGNRKVYHANSAHPLFNDIHRLVLKHSGITQVIEEVVERVGDISKVWVRGDFAVGKDSDLIDLVIAGKNIDVDYFENLIQKAGKIVKRQICYTIILPKQEAEYFIPGENKLLVWTK</sequence>
<dbReference type="Proteomes" id="UP000283426">
    <property type="component" value="Unassembled WGS sequence"/>
</dbReference>
<reference evidence="3 4" key="1">
    <citation type="submission" date="2018-08" db="EMBL/GenBank/DDBJ databases">
        <title>A genome reference for cultivated species of the human gut microbiota.</title>
        <authorList>
            <person name="Zou Y."/>
            <person name="Xue W."/>
            <person name="Luo G."/>
        </authorList>
    </citation>
    <scope>NUCLEOTIDE SEQUENCE [LARGE SCALE GENOMIC DNA]</scope>
    <source>
        <strain evidence="2 3">AF14-6AC</strain>
        <strain evidence="1 4">AF16-14</strain>
    </source>
</reference>
<evidence type="ECO:0000313" key="4">
    <source>
        <dbReference type="Proteomes" id="UP000284243"/>
    </source>
</evidence>
<dbReference type="EMBL" id="QRYW01000051">
    <property type="protein sequence ID" value="RGV19352.1"/>
    <property type="molecule type" value="Genomic_DNA"/>
</dbReference>
<proteinExistence type="predicted"/>
<dbReference type="SUPFAM" id="SSF46785">
    <property type="entry name" value="Winged helix' DNA-binding domain"/>
    <property type="match status" value="1"/>
</dbReference>
<accession>A0A412W5Z8</accession>
<evidence type="ECO:0000313" key="3">
    <source>
        <dbReference type="Proteomes" id="UP000283426"/>
    </source>
</evidence>
<dbReference type="EMBL" id="QRYC01000039">
    <property type="protein sequence ID" value="RGU54052.1"/>
    <property type="molecule type" value="Genomic_DNA"/>
</dbReference>
<dbReference type="InterPro" id="IPR036388">
    <property type="entry name" value="WH-like_DNA-bd_sf"/>
</dbReference>
<dbReference type="AlphaFoldDB" id="A0A412W5Z8"/>
<comment type="caution">
    <text evidence="2">The sequence shown here is derived from an EMBL/GenBank/DDBJ whole genome shotgun (WGS) entry which is preliminary data.</text>
</comment>
<dbReference type="InterPro" id="IPR036390">
    <property type="entry name" value="WH_DNA-bd_sf"/>
</dbReference>
<dbReference type="Proteomes" id="UP000284243">
    <property type="component" value="Unassembled WGS sequence"/>
</dbReference>
<evidence type="ECO:0000313" key="2">
    <source>
        <dbReference type="EMBL" id="RGV19352.1"/>
    </source>
</evidence>
<dbReference type="Gene3D" id="1.10.10.10">
    <property type="entry name" value="Winged helix-like DNA-binding domain superfamily/Winged helix DNA-binding domain"/>
    <property type="match status" value="1"/>
</dbReference>